<comment type="caution">
    <text evidence="8">The sequence shown here is derived from an EMBL/GenBank/DDBJ whole genome shotgun (WGS) entry which is preliminary data.</text>
</comment>
<keyword evidence="9" id="KW-1185">Reference proteome</keyword>
<comment type="function">
    <text evidence="7">Controls stomatal patterning.</text>
</comment>
<evidence type="ECO:0000313" key="8">
    <source>
        <dbReference type="EMBL" id="GMI74604.1"/>
    </source>
</evidence>
<reference evidence="8" key="1">
    <citation type="submission" date="2023-05" db="EMBL/GenBank/DDBJ databases">
        <title>Genome and transcriptome analyses reveal genes involved in the formation of fine ridges on petal epidermal cells in Hibiscus trionum.</title>
        <authorList>
            <person name="Koshimizu S."/>
            <person name="Masuda S."/>
            <person name="Ishii T."/>
            <person name="Shirasu K."/>
            <person name="Hoshino A."/>
            <person name="Arita M."/>
        </authorList>
    </citation>
    <scope>NUCLEOTIDE SEQUENCE</scope>
    <source>
        <strain evidence="8">Hamamatsu line</strain>
    </source>
</reference>
<gene>
    <name evidence="8" type="ORF">HRI_001129700</name>
</gene>
<dbReference type="EMBL" id="BSYR01000011">
    <property type="protein sequence ID" value="GMI74604.1"/>
    <property type="molecule type" value="Genomic_DNA"/>
</dbReference>
<evidence type="ECO:0000256" key="2">
    <source>
        <dbReference type="ARBA" id="ARBA00008127"/>
    </source>
</evidence>
<evidence type="ECO:0000256" key="4">
    <source>
        <dbReference type="ARBA" id="ARBA00022525"/>
    </source>
</evidence>
<dbReference type="OrthoDB" id="1001825at2759"/>
<dbReference type="AlphaFoldDB" id="A0A9W7HBT6"/>
<evidence type="ECO:0000256" key="3">
    <source>
        <dbReference type="ARBA" id="ARBA00022473"/>
    </source>
</evidence>
<dbReference type="Pfam" id="PF17181">
    <property type="entry name" value="EPF"/>
    <property type="match status" value="1"/>
</dbReference>
<feature type="signal peptide" evidence="7">
    <location>
        <begin position="1"/>
        <end position="29"/>
    </location>
</feature>
<keyword evidence="6" id="KW-1015">Disulfide bond</keyword>
<evidence type="ECO:0000313" key="9">
    <source>
        <dbReference type="Proteomes" id="UP001165190"/>
    </source>
</evidence>
<proteinExistence type="inferred from homology"/>
<dbReference type="Proteomes" id="UP001165190">
    <property type="component" value="Unassembled WGS sequence"/>
</dbReference>
<comment type="similarity">
    <text evidence="2 7">Belongs to the plant cysteine rich small secretory peptide family. Epidermal patterning factor subfamily.</text>
</comment>
<keyword evidence="4 7" id="KW-0964">Secreted</keyword>
<name>A0A9W7HBT6_HIBTR</name>
<accession>A0A9W7HBT6</accession>
<evidence type="ECO:0000256" key="5">
    <source>
        <dbReference type="ARBA" id="ARBA00022729"/>
    </source>
</evidence>
<protein>
    <recommendedName>
        <fullName evidence="7">Epidermal patterning factor-like protein</fullName>
    </recommendedName>
</protein>
<dbReference type="PANTHER" id="PTHR33109:SF49">
    <property type="entry name" value="EPIDERMAL PATTERNING FACTOR-LIKE PROTEIN"/>
    <property type="match status" value="1"/>
</dbReference>
<comment type="subcellular location">
    <subcellularLocation>
        <location evidence="1 7">Secreted</location>
    </subcellularLocation>
</comment>
<keyword evidence="5 7" id="KW-0732">Signal</keyword>
<dbReference type="GO" id="GO:0005576">
    <property type="term" value="C:extracellular region"/>
    <property type="evidence" value="ECO:0007669"/>
    <property type="project" value="UniProtKB-SubCell"/>
</dbReference>
<dbReference type="InterPro" id="IPR039455">
    <property type="entry name" value="EPFL"/>
</dbReference>
<sequence length="102" mass="11306">MEHIKKITTIITITLLLVVVLSFSISVHSRELAGSPSPSPESLGMVSGIRRPGSFPASCHSKCKQCEPCMPVVVSIRAAELEENEYYPQVWQCMCQENIYPP</sequence>
<dbReference type="PANTHER" id="PTHR33109">
    <property type="entry name" value="EPIDERMAL PATTERNING FACTOR-LIKE PROTEIN 4"/>
    <property type="match status" value="1"/>
</dbReference>
<organism evidence="8 9">
    <name type="scientific">Hibiscus trionum</name>
    <name type="common">Flower of an hour</name>
    <dbReference type="NCBI Taxonomy" id="183268"/>
    <lineage>
        <taxon>Eukaryota</taxon>
        <taxon>Viridiplantae</taxon>
        <taxon>Streptophyta</taxon>
        <taxon>Embryophyta</taxon>
        <taxon>Tracheophyta</taxon>
        <taxon>Spermatophyta</taxon>
        <taxon>Magnoliopsida</taxon>
        <taxon>eudicotyledons</taxon>
        <taxon>Gunneridae</taxon>
        <taxon>Pentapetalae</taxon>
        <taxon>rosids</taxon>
        <taxon>malvids</taxon>
        <taxon>Malvales</taxon>
        <taxon>Malvaceae</taxon>
        <taxon>Malvoideae</taxon>
        <taxon>Hibiscus</taxon>
    </lineage>
</organism>
<keyword evidence="3 7" id="KW-0217">Developmental protein</keyword>
<dbReference type="GO" id="GO:0010052">
    <property type="term" value="P:guard cell differentiation"/>
    <property type="evidence" value="ECO:0007669"/>
    <property type="project" value="UniProtKB-UniRule"/>
</dbReference>
<feature type="chain" id="PRO_5041014142" description="Epidermal patterning factor-like protein" evidence="7">
    <location>
        <begin position="30"/>
        <end position="102"/>
    </location>
</feature>
<evidence type="ECO:0000256" key="7">
    <source>
        <dbReference type="RuleBase" id="RU367102"/>
    </source>
</evidence>
<evidence type="ECO:0000256" key="1">
    <source>
        <dbReference type="ARBA" id="ARBA00004613"/>
    </source>
</evidence>
<evidence type="ECO:0000256" key="6">
    <source>
        <dbReference type="ARBA" id="ARBA00023157"/>
    </source>
</evidence>